<dbReference type="GO" id="GO:0004930">
    <property type="term" value="F:G protein-coupled receptor activity"/>
    <property type="evidence" value="ECO:0007669"/>
    <property type="project" value="UniProtKB-KW"/>
</dbReference>
<evidence type="ECO:0000256" key="5">
    <source>
        <dbReference type="ARBA" id="ARBA00022725"/>
    </source>
</evidence>
<feature type="transmembrane region" description="Helical" evidence="12">
    <location>
        <begin position="132"/>
        <end position="162"/>
    </location>
</feature>
<evidence type="ECO:0000256" key="11">
    <source>
        <dbReference type="RuleBase" id="RU000688"/>
    </source>
</evidence>
<dbReference type="PROSITE" id="PS50262">
    <property type="entry name" value="G_PROTEIN_RECEP_F1_2"/>
    <property type="match status" value="1"/>
</dbReference>
<proteinExistence type="inferred from homology"/>
<evidence type="ECO:0000256" key="1">
    <source>
        <dbReference type="ARBA" id="ARBA00004651"/>
    </source>
</evidence>
<gene>
    <name evidence="15" type="primary">LOC115464567</name>
</gene>
<accession>A0A6P7X5B6</accession>
<dbReference type="KEGG" id="muo:115464567"/>
<feature type="transmembrane region" description="Helical" evidence="12">
    <location>
        <begin position="58"/>
        <end position="78"/>
    </location>
</feature>
<dbReference type="PRINTS" id="PR00237">
    <property type="entry name" value="GPCRRHODOPSN"/>
</dbReference>
<keyword evidence="14" id="KW-1185">Reference proteome</keyword>
<evidence type="ECO:0000259" key="13">
    <source>
        <dbReference type="PROSITE" id="PS50262"/>
    </source>
</evidence>
<evidence type="ECO:0000256" key="8">
    <source>
        <dbReference type="ARBA" id="ARBA00023136"/>
    </source>
</evidence>
<evidence type="ECO:0000313" key="14">
    <source>
        <dbReference type="Proteomes" id="UP000515156"/>
    </source>
</evidence>
<dbReference type="FunFam" id="1.20.1070.10:FF:000005">
    <property type="entry name" value="Olfactory receptor"/>
    <property type="match status" value="1"/>
</dbReference>
<dbReference type="InterPro" id="IPR000725">
    <property type="entry name" value="Olfact_rcpt"/>
</dbReference>
<keyword evidence="10 11" id="KW-0807">Transducer</keyword>
<dbReference type="PRINTS" id="PR00245">
    <property type="entry name" value="OLFACTORYR"/>
</dbReference>
<dbReference type="PANTHER" id="PTHR26453">
    <property type="entry name" value="OLFACTORY RECEPTOR"/>
    <property type="match status" value="1"/>
</dbReference>
<evidence type="ECO:0000256" key="9">
    <source>
        <dbReference type="ARBA" id="ARBA00023170"/>
    </source>
</evidence>
<sequence>MGSWNQTGVTEFILLGLSDHPEAEIVLFVVFLPVYLITLGANMLIIVVVWVDQRLHNPMYFFLCNLSFLDICYSSANIPKSLKDFLSERKTISFGGCVAQMYIALSLGVAECLFLAVMACDRYVAICHPLSYTTIITWAVCMRTAVSTWIGGFLLSVVYVAFTVPLPFCGHNRINHFTCEVTAVLRLACTDIRISEIAIFVMAVLVLIIPLSLIFLTYVHIIAAILRIRSADGRRKAFSTCTSHLIVVTIFYGTAMVMYLTPRAMVSAEKDKFFSLFYGAIAPMLNPLIYTLRNKEVKGSLRKIINRNKASL</sequence>
<comment type="similarity">
    <text evidence="11">Belongs to the G-protein coupled receptor 1 family.</text>
</comment>
<reference evidence="15" key="1">
    <citation type="submission" date="2025-08" db="UniProtKB">
        <authorList>
            <consortium name="RefSeq"/>
        </authorList>
    </citation>
    <scope>IDENTIFICATION</scope>
</reference>
<organism evidence="14 15">
    <name type="scientific">Microcaecilia unicolor</name>
    <dbReference type="NCBI Taxonomy" id="1415580"/>
    <lineage>
        <taxon>Eukaryota</taxon>
        <taxon>Metazoa</taxon>
        <taxon>Chordata</taxon>
        <taxon>Craniata</taxon>
        <taxon>Vertebrata</taxon>
        <taxon>Euteleostomi</taxon>
        <taxon>Amphibia</taxon>
        <taxon>Gymnophiona</taxon>
        <taxon>Siphonopidae</taxon>
        <taxon>Microcaecilia</taxon>
    </lineage>
</organism>
<evidence type="ECO:0000256" key="7">
    <source>
        <dbReference type="ARBA" id="ARBA00023040"/>
    </source>
</evidence>
<dbReference type="OrthoDB" id="5950740at2759"/>
<dbReference type="GO" id="GO:0004984">
    <property type="term" value="F:olfactory receptor activity"/>
    <property type="evidence" value="ECO:0007669"/>
    <property type="project" value="InterPro"/>
</dbReference>
<keyword evidence="7 11" id="KW-0297">G-protein coupled receptor</keyword>
<evidence type="ECO:0000256" key="12">
    <source>
        <dbReference type="RuleBase" id="RU363047"/>
    </source>
</evidence>
<dbReference type="GeneID" id="115464567"/>
<evidence type="ECO:0000256" key="4">
    <source>
        <dbReference type="ARBA" id="ARBA00022692"/>
    </source>
</evidence>
<keyword evidence="9 11" id="KW-0675">Receptor</keyword>
<dbReference type="InterPro" id="IPR000276">
    <property type="entry name" value="GPCR_Rhodpsn"/>
</dbReference>
<evidence type="ECO:0000256" key="2">
    <source>
        <dbReference type="ARBA" id="ARBA00022475"/>
    </source>
</evidence>
<feature type="domain" description="G-protein coupled receptors family 1 profile" evidence="13">
    <location>
        <begin position="41"/>
        <end position="290"/>
    </location>
</feature>
<name>A0A6P7X5B6_9AMPH</name>
<protein>
    <recommendedName>
        <fullName evidence="12">Olfactory receptor</fullName>
    </recommendedName>
</protein>
<dbReference type="Pfam" id="PF13853">
    <property type="entry name" value="7tm_4"/>
    <property type="match status" value="1"/>
</dbReference>
<keyword evidence="4 11" id="KW-0812">Transmembrane</keyword>
<dbReference type="SUPFAM" id="SSF81321">
    <property type="entry name" value="Family A G protein-coupled receptor-like"/>
    <property type="match status" value="1"/>
</dbReference>
<dbReference type="InParanoid" id="A0A6P7X5B6"/>
<dbReference type="FunCoup" id="A0A6P7X5B6">
    <property type="interactions" value="831"/>
</dbReference>
<dbReference type="InterPro" id="IPR017452">
    <property type="entry name" value="GPCR_Rhodpsn_7TM"/>
</dbReference>
<dbReference type="GO" id="GO:0005886">
    <property type="term" value="C:plasma membrane"/>
    <property type="evidence" value="ECO:0007669"/>
    <property type="project" value="UniProtKB-SubCell"/>
</dbReference>
<dbReference type="Gene3D" id="1.20.1070.10">
    <property type="entry name" value="Rhodopsin 7-helix transmembrane proteins"/>
    <property type="match status" value="1"/>
</dbReference>
<feature type="transmembrane region" description="Helical" evidence="12">
    <location>
        <begin position="197"/>
        <end position="226"/>
    </location>
</feature>
<feature type="transmembrane region" description="Helical" evidence="12">
    <location>
        <begin position="273"/>
        <end position="292"/>
    </location>
</feature>
<dbReference type="CDD" id="cd15225">
    <property type="entry name" value="7tmA_OR10A-like"/>
    <property type="match status" value="1"/>
</dbReference>
<dbReference type="AlphaFoldDB" id="A0A6P7X5B6"/>
<keyword evidence="6 12" id="KW-1133">Transmembrane helix</keyword>
<feature type="transmembrane region" description="Helical" evidence="12">
    <location>
        <begin position="25"/>
        <end position="51"/>
    </location>
</feature>
<evidence type="ECO:0000256" key="10">
    <source>
        <dbReference type="ARBA" id="ARBA00023224"/>
    </source>
</evidence>
<evidence type="ECO:0000256" key="3">
    <source>
        <dbReference type="ARBA" id="ARBA00022606"/>
    </source>
</evidence>
<keyword evidence="8 12" id="KW-0472">Membrane</keyword>
<evidence type="ECO:0000313" key="15">
    <source>
        <dbReference type="RefSeq" id="XP_030050792.1"/>
    </source>
</evidence>
<evidence type="ECO:0000256" key="6">
    <source>
        <dbReference type="ARBA" id="ARBA00022989"/>
    </source>
</evidence>
<dbReference type="PROSITE" id="PS00237">
    <property type="entry name" value="G_PROTEIN_RECEP_F1_1"/>
    <property type="match status" value="1"/>
</dbReference>
<keyword evidence="5 12" id="KW-0552">Olfaction</keyword>
<dbReference type="Proteomes" id="UP000515156">
    <property type="component" value="Chromosome 3"/>
</dbReference>
<dbReference type="RefSeq" id="XP_030050792.1">
    <property type="nucleotide sequence ID" value="XM_030194932.1"/>
</dbReference>
<feature type="transmembrane region" description="Helical" evidence="12">
    <location>
        <begin position="238"/>
        <end position="261"/>
    </location>
</feature>
<feature type="transmembrane region" description="Helical" evidence="12">
    <location>
        <begin position="98"/>
        <end position="120"/>
    </location>
</feature>
<keyword evidence="3 12" id="KW-0716">Sensory transduction</keyword>
<keyword evidence="2 12" id="KW-1003">Cell membrane</keyword>
<comment type="subcellular location">
    <subcellularLocation>
        <location evidence="1 12">Cell membrane</location>
        <topology evidence="1 12">Multi-pass membrane protein</topology>
    </subcellularLocation>
</comment>